<dbReference type="Proteomes" id="UP001151760">
    <property type="component" value="Unassembled WGS sequence"/>
</dbReference>
<proteinExistence type="predicted"/>
<evidence type="ECO:0000313" key="2">
    <source>
        <dbReference type="EMBL" id="GJT66463.1"/>
    </source>
</evidence>
<evidence type="ECO:0000313" key="3">
    <source>
        <dbReference type="Proteomes" id="UP001151760"/>
    </source>
</evidence>
<reference evidence="2" key="1">
    <citation type="journal article" date="2022" name="Int. J. Mol. Sci.">
        <title>Draft Genome of Tanacetum Coccineum: Genomic Comparison of Closely Related Tanacetum-Family Plants.</title>
        <authorList>
            <person name="Yamashiro T."/>
            <person name="Shiraishi A."/>
            <person name="Nakayama K."/>
            <person name="Satake H."/>
        </authorList>
    </citation>
    <scope>NUCLEOTIDE SEQUENCE</scope>
</reference>
<reference evidence="2" key="2">
    <citation type="submission" date="2022-01" db="EMBL/GenBank/DDBJ databases">
        <authorList>
            <person name="Yamashiro T."/>
            <person name="Shiraishi A."/>
            <person name="Satake H."/>
            <person name="Nakayama K."/>
        </authorList>
    </citation>
    <scope>NUCLEOTIDE SEQUENCE</scope>
</reference>
<keyword evidence="3" id="KW-1185">Reference proteome</keyword>
<evidence type="ECO:0000259" key="1">
    <source>
        <dbReference type="Pfam" id="PF13966"/>
    </source>
</evidence>
<name>A0ABQ5FSW9_9ASTR</name>
<dbReference type="PANTHER" id="PTHR36617">
    <property type="entry name" value="PROTEIN, PUTATIVE-RELATED"/>
    <property type="match status" value="1"/>
</dbReference>
<keyword evidence="2" id="KW-0548">Nucleotidyltransferase</keyword>
<keyword evidence="2" id="KW-0808">Transferase</keyword>
<feature type="domain" description="Reverse transcriptase zinc-binding" evidence="1">
    <location>
        <begin position="233"/>
        <end position="317"/>
    </location>
</feature>
<dbReference type="InterPro" id="IPR026960">
    <property type="entry name" value="RVT-Znf"/>
</dbReference>
<gene>
    <name evidence="2" type="ORF">Tco_1017943</name>
</gene>
<dbReference type="EMBL" id="BQNB010017716">
    <property type="protein sequence ID" value="GJT66463.1"/>
    <property type="molecule type" value="Genomic_DNA"/>
</dbReference>
<dbReference type="GO" id="GO:0003964">
    <property type="term" value="F:RNA-directed DNA polymerase activity"/>
    <property type="evidence" value="ECO:0007669"/>
    <property type="project" value="UniProtKB-KW"/>
</dbReference>
<comment type="caution">
    <text evidence="2">The sequence shown here is derived from an EMBL/GenBank/DDBJ whole genome shotgun (WGS) entry which is preliminary data.</text>
</comment>
<accession>A0ABQ5FSW9</accession>
<organism evidence="2 3">
    <name type="scientific">Tanacetum coccineum</name>
    <dbReference type="NCBI Taxonomy" id="301880"/>
    <lineage>
        <taxon>Eukaryota</taxon>
        <taxon>Viridiplantae</taxon>
        <taxon>Streptophyta</taxon>
        <taxon>Embryophyta</taxon>
        <taxon>Tracheophyta</taxon>
        <taxon>Spermatophyta</taxon>
        <taxon>Magnoliopsida</taxon>
        <taxon>eudicotyledons</taxon>
        <taxon>Gunneridae</taxon>
        <taxon>Pentapetalae</taxon>
        <taxon>asterids</taxon>
        <taxon>campanulids</taxon>
        <taxon>Asterales</taxon>
        <taxon>Asteraceae</taxon>
        <taxon>Asteroideae</taxon>
        <taxon>Anthemideae</taxon>
        <taxon>Anthemidinae</taxon>
        <taxon>Tanacetum</taxon>
    </lineage>
</organism>
<keyword evidence="2" id="KW-0695">RNA-directed DNA polymerase</keyword>
<dbReference type="Pfam" id="PF13966">
    <property type="entry name" value="zf-RVT"/>
    <property type="match status" value="1"/>
</dbReference>
<dbReference type="PANTHER" id="PTHR36617:SF16">
    <property type="entry name" value="OS04G0516500 PROTEIN"/>
    <property type="match status" value="1"/>
</dbReference>
<sequence>MMIFKVDFEKAYDSVRWDYLDDVLKKFGFKERWRGDSLSPFLFILVMESLHISVQGVVDAGMFKVANGIVDQTANEIGCKTLKAPFSYLGSKVIRGIHCDDGKLHKNINHSHPSIWLDIVREITTLKNQGLDLCSFIHKKMGNGSETSFWEDTWRGELDFKTAFPKIYALKSFKSITVADKMSNASLEDSFRQSPRSGIEQDQYLKLLASVESVVLINMQDRWIWSKEGSGEFSVASARRLIDDRRLPNVSTKTRWIKVVPIKVNVHAWKVKLDRLPTRLNISRRGMDIDSILCPSCGVAVESVSHVFFTVHIARELFHSIFNRWDINFMELSLYENWLEWLLNIRLSSKHKKMIEGICYIMWWSI</sequence>
<protein>
    <submittedName>
        <fullName evidence="2">RNA-directed DNA polymerase, eukaryota, reverse transcriptase zinc-binding domain protein</fullName>
    </submittedName>
</protein>